<feature type="chain" id="PRO_5037299508" description="Secreted protein" evidence="2">
    <location>
        <begin position="25"/>
        <end position="71"/>
    </location>
</feature>
<name>A0A918HWN5_9ACTN</name>
<organism evidence="3 4">
    <name type="scientific">Streptomyces lavendofoliae</name>
    <dbReference type="NCBI Taxonomy" id="67314"/>
    <lineage>
        <taxon>Bacteria</taxon>
        <taxon>Bacillati</taxon>
        <taxon>Actinomycetota</taxon>
        <taxon>Actinomycetes</taxon>
        <taxon>Kitasatosporales</taxon>
        <taxon>Streptomycetaceae</taxon>
        <taxon>Streptomyces</taxon>
    </lineage>
</organism>
<dbReference type="RefSeq" id="WP_189551063.1">
    <property type="nucleotide sequence ID" value="NZ_BMTP01000006.1"/>
</dbReference>
<dbReference type="InterPro" id="IPR047736">
    <property type="entry name" value="RdlA/B-like"/>
</dbReference>
<gene>
    <name evidence="3" type="ORF">GCM10010274_27310</name>
</gene>
<keyword evidence="4" id="KW-1185">Reference proteome</keyword>
<reference evidence="3" key="1">
    <citation type="journal article" date="2014" name="Int. J. Syst. Evol. Microbiol.">
        <title>Complete genome sequence of Corynebacterium casei LMG S-19264T (=DSM 44701T), isolated from a smear-ripened cheese.</title>
        <authorList>
            <consortium name="US DOE Joint Genome Institute (JGI-PGF)"/>
            <person name="Walter F."/>
            <person name="Albersmeier A."/>
            <person name="Kalinowski J."/>
            <person name="Ruckert C."/>
        </authorList>
    </citation>
    <scope>NUCLEOTIDE SEQUENCE</scope>
    <source>
        <strain evidence="3">JCM 4391</strain>
    </source>
</reference>
<proteinExistence type="predicted"/>
<evidence type="ECO:0000313" key="3">
    <source>
        <dbReference type="EMBL" id="GGU38473.1"/>
    </source>
</evidence>
<protein>
    <recommendedName>
        <fullName evidence="5">Secreted protein</fullName>
    </recommendedName>
</protein>
<dbReference type="EMBL" id="BMTP01000006">
    <property type="protein sequence ID" value="GGU38473.1"/>
    <property type="molecule type" value="Genomic_DNA"/>
</dbReference>
<feature type="compositionally biased region" description="Polar residues" evidence="1">
    <location>
        <begin position="33"/>
        <end position="51"/>
    </location>
</feature>
<dbReference type="AlphaFoldDB" id="A0A918HWN5"/>
<keyword evidence="2" id="KW-0732">Signal</keyword>
<feature type="signal peptide" evidence="2">
    <location>
        <begin position="1"/>
        <end position="24"/>
    </location>
</feature>
<reference evidence="3" key="2">
    <citation type="submission" date="2020-09" db="EMBL/GenBank/DDBJ databases">
        <authorList>
            <person name="Sun Q."/>
            <person name="Ohkuma M."/>
        </authorList>
    </citation>
    <scope>NUCLEOTIDE SEQUENCE</scope>
    <source>
        <strain evidence="3">JCM 4391</strain>
    </source>
</reference>
<sequence>MIKQVLAAAGVAAAVLGASSPAASAVGDRELHTQNGNFSTQSYGNTGSPEPQSAGRALTDSDLRPLDGLGR</sequence>
<accession>A0A918HWN5</accession>
<comment type="caution">
    <text evidence="3">The sequence shown here is derived from an EMBL/GenBank/DDBJ whole genome shotgun (WGS) entry which is preliminary data.</text>
</comment>
<dbReference type="Pfam" id="PF25848">
    <property type="entry name" value="Rodlin"/>
    <property type="match status" value="1"/>
</dbReference>
<evidence type="ECO:0000256" key="2">
    <source>
        <dbReference type="SAM" id="SignalP"/>
    </source>
</evidence>
<evidence type="ECO:0000313" key="4">
    <source>
        <dbReference type="Proteomes" id="UP000636661"/>
    </source>
</evidence>
<evidence type="ECO:0008006" key="5">
    <source>
        <dbReference type="Google" id="ProtNLM"/>
    </source>
</evidence>
<feature type="region of interest" description="Disordered" evidence="1">
    <location>
        <begin position="21"/>
        <end position="71"/>
    </location>
</feature>
<feature type="compositionally biased region" description="Basic and acidic residues" evidence="1">
    <location>
        <begin position="59"/>
        <end position="71"/>
    </location>
</feature>
<dbReference type="Proteomes" id="UP000636661">
    <property type="component" value="Unassembled WGS sequence"/>
</dbReference>
<evidence type="ECO:0000256" key="1">
    <source>
        <dbReference type="SAM" id="MobiDB-lite"/>
    </source>
</evidence>